<dbReference type="AlphaFoldDB" id="E0I6X8"/>
<evidence type="ECO:0000256" key="1">
    <source>
        <dbReference type="SAM" id="MobiDB-lite"/>
    </source>
</evidence>
<evidence type="ECO:0000313" key="4">
    <source>
        <dbReference type="Proteomes" id="UP000005387"/>
    </source>
</evidence>
<evidence type="ECO:0000256" key="2">
    <source>
        <dbReference type="SAM" id="Phobius"/>
    </source>
</evidence>
<keyword evidence="2" id="KW-0812">Transmembrane</keyword>
<protein>
    <submittedName>
        <fullName evidence="3">Uncharacterized protein</fullName>
    </submittedName>
</protein>
<dbReference type="OrthoDB" id="2661047at2"/>
<dbReference type="STRING" id="717606.PaecuDRAFT_1400"/>
<name>E0I6X8_9BACL</name>
<organism evidence="3 4">
    <name type="scientific">Paenibacillus curdlanolyticus YK9</name>
    <dbReference type="NCBI Taxonomy" id="717606"/>
    <lineage>
        <taxon>Bacteria</taxon>
        <taxon>Bacillati</taxon>
        <taxon>Bacillota</taxon>
        <taxon>Bacilli</taxon>
        <taxon>Bacillales</taxon>
        <taxon>Paenibacillaceae</taxon>
        <taxon>Paenibacillus</taxon>
    </lineage>
</organism>
<feature type="region of interest" description="Disordered" evidence="1">
    <location>
        <begin position="1"/>
        <end position="21"/>
    </location>
</feature>
<reference evidence="3 4" key="1">
    <citation type="submission" date="2010-07" db="EMBL/GenBank/DDBJ databases">
        <title>The draft genome of Paenibacillus curdlanolyticus YK9.</title>
        <authorList>
            <consortium name="US DOE Joint Genome Institute (JGI-PGF)"/>
            <person name="Lucas S."/>
            <person name="Copeland A."/>
            <person name="Lapidus A."/>
            <person name="Cheng J.-F."/>
            <person name="Bruce D."/>
            <person name="Goodwin L."/>
            <person name="Pitluck S."/>
            <person name="Land M.L."/>
            <person name="Hauser L."/>
            <person name="Chang Y.-J."/>
            <person name="Jeffries C."/>
            <person name="Anderson I.J."/>
            <person name="Johnson E."/>
            <person name="Loganathan U."/>
            <person name="Mulhopadhyay B."/>
            <person name="Kyrpides N."/>
            <person name="Woyke T.J."/>
        </authorList>
    </citation>
    <scope>NUCLEOTIDE SEQUENCE [LARGE SCALE GENOMIC DNA]</scope>
    <source>
        <strain evidence="3 4">YK9</strain>
    </source>
</reference>
<accession>E0I6X8</accession>
<proteinExistence type="predicted"/>
<keyword evidence="2" id="KW-0472">Membrane</keyword>
<gene>
    <name evidence="3" type="ORF">PaecuDRAFT_1400</name>
</gene>
<feature type="transmembrane region" description="Helical" evidence="2">
    <location>
        <begin position="26"/>
        <end position="45"/>
    </location>
</feature>
<keyword evidence="4" id="KW-1185">Reference proteome</keyword>
<dbReference type="Pfam" id="PF08680">
    <property type="entry name" value="DUF1779"/>
    <property type="match status" value="1"/>
</dbReference>
<sequence length="300" mass="32950">MNESVTHSHQRRGAGTSRRTPRKPKLVPILLAAAALLAGAIVITAQRPFEAHDKGSAVHDLVYIWGLTAVFASQQDNGEDSAEIDQRRWNIRYDVEQLDDGQALRVASLLGLQKLRHGEQEEEQSGLVAFDGTMLVDDDIPSAHGRSVTVSMTVDPDKSRFNGAILVVKPEAGMTQEGLADAAQRVENALHETGRAFMYSFRVAGSVPMNTMRVSDENELLKAQFVALTEQAKAKLIESYIDDTGRTISETWRSPYLAATVLTKDKKANLQLSRHQNDAAQTIDWIVGVPIITGDYAQSE</sequence>
<dbReference type="Gene3D" id="3.30.360.40">
    <property type="entry name" value="YwmB-like"/>
    <property type="match status" value="1"/>
</dbReference>
<dbReference type="RefSeq" id="WP_006037413.1">
    <property type="nucleotide sequence ID" value="NZ_AEDD01000003.1"/>
</dbReference>
<dbReference type="Proteomes" id="UP000005387">
    <property type="component" value="Unassembled WGS sequence"/>
</dbReference>
<dbReference type="InterPro" id="IPR014794">
    <property type="entry name" value="DUF1779"/>
</dbReference>
<evidence type="ECO:0000313" key="3">
    <source>
        <dbReference type="EMBL" id="EFM11794.1"/>
    </source>
</evidence>
<dbReference type="EMBL" id="AEDD01000003">
    <property type="protein sequence ID" value="EFM11794.1"/>
    <property type="molecule type" value="Genomic_DNA"/>
</dbReference>
<keyword evidence="2" id="KW-1133">Transmembrane helix</keyword>